<reference evidence="3 4" key="1">
    <citation type="journal article" date="2014" name="Genome Announc.">
        <title>Draft Genome Sequence of Lutibaculum baratangense Strain AMV1T, Isolated from a Mud Volcano in Andamans, India.</title>
        <authorList>
            <person name="Singh A."/>
            <person name="Sreenivas A."/>
            <person name="Sathyanarayana Reddy G."/>
            <person name="Pinnaka A.K."/>
            <person name="Shivaji S."/>
        </authorList>
    </citation>
    <scope>NUCLEOTIDE SEQUENCE [LARGE SCALE GENOMIC DNA]</scope>
    <source>
        <strain evidence="3 4">AMV1</strain>
    </source>
</reference>
<dbReference type="PANTHER" id="PTHR35562:SF2">
    <property type="entry name" value="DNA ENDONUCLEASE SMRA-RELATED"/>
    <property type="match status" value="1"/>
</dbReference>
<organism evidence="3 4">
    <name type="scientific">Lutibaculum baratangense AMV1</name>
    <dbReference type="NCBI Taxonomy" id="631454"/>
    <lineage>
        <taxon>Bacteria</taxon>
        <taxon>Pseudomonadati</taxon>
        <taxon>Pseudomonadota</taxon>
        <taxon>Alphaproteobacteria</taxon>
        <taxon>Hyphomicrobiales</taxon>
        <taxon>Tepidamorphaceae</taxon>
        <taxon>Lutibaculum</taxon>
    </lineage>
</organism>
<evidence type="ECO:0000259" key="2">
    <source>
        <dbReference type="PROSITE" id="PS50828"/>
    </source>
</evidence>
<proteinExistence type="predicted"/>
<dbReference type="InterPro" id="IPR036063">
    <property type="entry name" value="Smr_dom_sf"/>
</dbReference>
<evidence type="ECO:0000256" key="1">
    <source>
        <dbReference type="SAM" id="MobiDB-lite"/>
    </source>
</evidence>
<dbReference type="EMBL" id="AWXZ01000017">
    <property type="protein sequence ID" value="ESR26047.1"/>
    <property type="molecule type" value="Genomic_DNA"/>
</dbReference>
<sequence length="193" mass="21629">MVRRRKKELDPDDLALWKRVARTVSPLKARAGPETVLDDQAPEPPAEQPETPSKPARPVPPAAATAPQALAKPRPAALDRKTKRRLDRGQRRAEAVIDLHGLTQRMAHDRLLGFLRSSQAQGLRVVLVVTGKGRPQAIEERDWWDAPAGILRRSVPHWLETPPFRDLVSAYESPVHRKGGEGALYIQIRRRKG</sequence>
<gene>
    <name evidence="3" type="ORF">N177_1382</name>
</gene>
<dbReference type="Gene3D" id="3.30.1370.110">
    <property type="match status" value="1"/>
</dbReference>
<dbReference type="Pfam" id="PF01713">
    <property type="entry name" value="Smr"/>
    <property type="match status" value="1"/>
</dbReference>
<dbReference type="Proteomes" id="UP000017819">
    <property type="component" value="Unassembled WGS sequence"/>
</dbReference>
<evidence type="ECO:0000313" key="4">
    <source>
        <dbReference type="Proteomes" id="UP000017819"/>
    </source>
</evidence>
<accession>V4R276</accession>
<dbReference type="OrthoDB" id="7165597at2"/>
<name>V4R276_9HYPH</name>
<feature type="region of interest" description="Disordered" evidence="1">
    <location>
        <begin position="22"/>
        <end position="90"/>
    </location>
</feature>
<dbReference type="STRING" id="631454.N177_1382"/>
<dbReference type="PROSITE" id="PS50828">
    <property type="entry name" value="SMR"/>
    <property type="match status" value="1"/>
</dbReference>
<evidence type="ECO:0000313" key="3">
    <source>
        <dbReference type="EMBL" id="ESR26047.1"/>
    </source>
</evidence>
<dbReference type="PANTHER" id="PTHR35562">
    <property type="entry name" value="DNA ENDONUCLEASE SMRA-RELATED"/>
    <property type="match status" value="1"/>
</dbReference>
<keyword evidence="4" id="KW-1185">Reference proteome</keyword>
<dbReference type="eggNOG" id="COG2840">
    <property type="taxonomic scope" value="Bacteria"/>
</dbReference>
<dbReference type="InterPro" id="IPR002625">
    <property type="entry name" value="Smr_dom"/>
</dbReference>
<dbReference type="RefSeq" id="WP_023431527.1">
    <property type="nucleotide sequence ID" value="NZ_AWXZ01000017.1"/>
</dbReference>
<feature type="domain" description="Smr" evidence="2">
    <location>
        <begin position="97"/>
        <end position="189"/>
    </location>
</feature>
<comment type="caution">
    <text evidence="3">The sequence shown here is derived from an EMBL/GenBank/DDBJ whole genome shotgun (WGS) entry which is preliminary data.</text>
</comment>
<feature type="compositionally biased region" description="Low complexity" evidence="1">
    <location>
        <begin position="62"/>
        <end position="73"/>
    </location>
</feature>
<dbReference type="AlphaFoldDB" id="V4R276"/>
<protein>
    <submittedName>
        <fullName evidence="3">Smr protein/MutS2</fullName>
    </submittedName>
</protein>
<dbReference type="SUPFAM" id="SSF160443">
    <property type="entry name" value="SMR domain-like"/>
    <property type="match status" value="1"/>
</dbReference>